<keyword evidence="5" id="KW-0346">Stress response</keyword>
<reference evidence="9" key="1">
    <citation type="journal article" date="2019" name="Int. J. Syst. Evol. Microbiol.">
        <title>The Global Catalogue of Microorganisms (GCM) 10K type strain sequencing project: providing services to taxonomists for standard genome sequencing and annotation.</title>
        <authorList>
            <consortium name="The Broad Institute Genomics Platform"/>
            <consortium name="The Broad Institute Genome Sequencing Center for Infectious Disease"/>
            <person name="Wu L."/>
            <person name="Ma J."/>
        </authorList>
    </citation>
    <scope>NUCLEOTIDE SEQUENCE [LARGE SCALE GENOMIC DNA]</scope>
    <source>
        <strain evidence="9">KCTC 52640</strain>
    </source>
</reference>
<keyword evidence="9" id="KW-1185">Reference proteome</keyword>
<name>A0ABV7EKL4_9GAMM</name>
<feature type="region of interest" description="A; substrate-binding" evidence="5">
    <location>
        <begin position="1"/>
        <end position="356"/>
    </location>
</feature>
<dbReference type="InterPro" id="IPR003594">
    <property type="entry name" value="HATPase_dom"/>
</dbReference>
<comment type="caution">
    <text evidence="5">Lacks conserved residue(s) required for the propagation of feature annotation.</text>
</comment>
<keyword evidence="3 5" id="KW-0067">ATP-binding</keyword>
<dbReference type="PIRSF" id="PIRSF002583">
    <property type="entry name" value="Hsp90"/>
    <property type="match status" value="1"/>
</dbReference>
<dbReference type="InterPro" id="IPR037196">
    <property type="entry name" value="HSP90_C"/>
</dbReference>
<dbReference type="SUPFAM" id="SSF110942">
    <property type="entry name" value="HSP90 C-terminal domain"/>
    <property type="match status" value="1"/>
</dbReference>
<dbReference type="Proteomes" id="UP001595462">
    <property type="component" value="Unassembled WGS sequence"/>
</dbReference>
<evidence type="ECO:0000313" key="9">
    <source>
        <dbReference type="Proteomes" id="UP001595462"/>
    </source>
</evidence>
<comment type="similarity">
    <text evidence="1 5">Belongs to the heat shock protein 90 family.</text>
</comment>
<dbReference type="HAMAP" id="MF_00505">
    <property type="entry name" value="HSP90"/>
    <property type="match status" value="1"/>
</dbReference>
<dbReference type="EMBL" id="JBHRSS010000003">
    <property type="protein sequence ID" value="MFC3103218.1"/>
    <property type="molecule type" value="Genomic_DNA"/>
</dbReference>
<organism evidence="8 9">
    <name type="scientific">Salinisphaera aquimarina</name>
    <dbReference type="NCBI Taxonomy" id="2094031"/>
    <lineage>
        <taxon>Bacteria</taxon>
        <taxon>Pseudomonadati</taxon>
        <taxon>Pseudomonadota</taxon>
        <taxon>Gammaproteobacteria</taxon>
        <taxon>Salinisphaerales</taxon>
        <taxon>Salinisphaeraceae</taxon>
        <taxon>Salinisphaera</taxon>
    </lineage>
</organism>
<comment type="subunit">
    <text evidence="5">Homodimer.</text>
</comment>
<keyword evidence="4 5" id="KW-0143">Chaperone</keyword>
<feature type="region of interest" description="Disordered" evidence="6">
    <location>
        <begin position="1"/>
        <end position="24"/>
    </location>
</feature>
<dbReference type="PANTHER" id="PTHR11528">
    <property type="entry name" value="HEAT SHOCK PROTEIN 90 FAMILY MEMBER"/>
    <property type="match status" value="1"/>
</dbReference>
<dbReference type="Pfam" id="PF00183">
    <property type="entry name" value="HSP90"/>
    <property type="match status" value="1"/>
</dbReference>
<dbReference type="Gene3D" id="1.20.120.790">
    <property type="entry name" value="Heat shock protein 90, C-terminal domain"/>
    <property type="match status" value="1"/>
</dbReference>
<dbReference type="Gene3D" id="3.30.230.80">
    <property type="match status" value="1"/>
</dbReference>
<evidence type="ECO:0000256" key="1">
    <source>
        <dbReference type="ARBA" id="ARBA00008239"/>
    </source>
</evidence>
<dbReference type="InterPro" id="IPR020575">
    <property type="entry name" value="Hsp90_N"/>
</dbReference>
<gene>
    <name evidence="5 8" type="primary">htpG</name>
    <name evidence="8" type="ORF">ACFOSU_04865</name>
</gene>
<dbReference type="Gene3D" id="3.30.565.10">
    <property type="entry name" value="Histidine kinase-like ATPase, C-terminal domain"/>
    <property type="match status" value="1"/>
</dbReference>
<evidence type="ECO:0000313" key="8">
    <source>
        <dbReference type="EMBL" id="MFC3103218.1"/>
    </source>
</evidence>
<dbReference type="RefSeq" id="WP_380687036.1">
    <property type="nucleotide sequence ID" value="NZ_JBHRSS010000003.1"/>
</dbReference>
<dbReference type="Pfam" id="PF13589">
    <property type="entry name" value="HATPase_c_3"/>
    <property type="match status" value="1"/>
</dbReference>
<feature type="domain" description="Histidine kinase/HSP90-like ATPase" evidence="7">
    <location>
        <begin position="45"/>
        <end position="200"/>
    </location>
</feature>
<proteinExistence type="inferred from homology"/>
<feature type="region of interest" description="C" evidence="5">
    <location>
        <begin position="576"/>
        <end position="653"/>
    </location>
</feature>
<dbReference type="SUPFAM" id="SSF55874">
    <property type="entry name" value="ATPase domain of HSP90 chaperone/DNA topoisomerase II/histidine kinase"/>
    <property type="match status" value="1"/>
</dbReference>
<evidence type="ECO:0000256" key="5">
    <source>
        <dbReference type="HAMAP-Rule" id="MF_00505"/>
    </source>
</evidence>
<evidence type="ECO:0000256" key="6">
    <source>
        <dbReference type="SAM" id="MobiDB-lite"/>
    </source>
</evidence>
<dbReference type="PRINTS" id="PR00775">
    <property type="entry name" value="HEATSHOCK90"/>
</dbReference>
<dbReference type="CDD" id="cd16927">
    <property type="entry name" value="HATPase_Hsp90-like"/>
    <property type="match status" value="1"/>
</dbReference>
<evidence type="ECO:0000256" key="4">
    <source>
        <dbReference type="ARBA" id="ARBA00023186"/>
    </source>
</evidence>
<protein>
    <recommendedName>
        <fullName evidence="5">Chaperone protein HtpG</fullName>
    </recommendedName>
    <alternativeName>
        <fullName evidence="5">Heat shock protein HtpG</fullName>
    </alternativeName>
    <alternativeName>
        <fullName evidence="5">High temperature protein G</fullName>
    </alternativeName>
</protein>
<comment type="subcellular location">
    <subcellularLocation>
        <location evidence="5">Cytoplasm</location>
    </subcellularLocation>
</comment>
<evidence type="ECO:0000256" key="3">
    <source>
        <dbReference type="ARBA" id="ARBA00022840"/>
    </source>
</evidence>
<evidence type="ECO:0000259" key="7">
    <source>
        <dbReference type="SMART" id="SM00387"/>
    </source>
</evidence>
<keyword evidence="2 5" id="KW-0547">Nucleotide-binding</keyword>
<dbReference type="NCBIfam" id="NF003555">
    <property type="entry name" value="PRK05218.1"/>
    <property type="match status" value="1"/>
</dbReference>
<dbReference type="Gene3D" id="3.40.50.11260">
    <property type="match status" value="1"/>
</dbReference>
<dbReference type="InterPro" id="IPR036890">
    <property type="entry name" value="HATPase_C_sf"/>
</dbReference>
<accession>A0ABV7EKL4</accession>
<dbReference type="SMART" id="SM00387">
    <property type="entry name" value="HATPase_c"/>
    <property type="match status" value="1"/>
</dbReference>
<comment type="caution">
    <text evidence="8">The sequence shown here is derived from an EMBL/GenBank/DDBJ whole genome shotgun (WGS) entry which is preliminary data.</text>
</comment>
<dbReference type="InterPro" id="IPR001404">
    <property type="entry name" value="Hsp90_fam"/>
</dbReference>
<comment type="function">
    <text evidence="5">Molecular chaperone. Has ATPase activity.</text>
</comment>
<dbReference type="InterPro" id="IPR020568">
    <property type="entry name" value="Ribosomal_Su5_D2-typ_SF"/>
</dbReference>
<evidence type="ECO:0000256" key="2">
    <source>
        <dbReference type="ARBA" id="ARBA00022741"/>
    </source>
</evidence>
<sequence length="653" mass="73591">MSENQANQTEQGQAESNAGQNTETRGFQAEVKQLLQLMIHSMYSNKEVFARELISNASDALDTLRFEGVKNDALFEGDPELSIWIDFDTDARTVTIGDNGIGMTREQVIDRIGTIAKSGTRTFLDSLSGDEKKDAHLIGQFGVGFYSAFIVADKVTVDTRRGGESTGTRWISDGGGEYTLEDIDKPGHGTTVTLHLREDEDEFLDGYRLRHLVRTYSDHIAFPIKMREELSEEDEKEGKEAAWAQVNRGAPLWTQAKAEISDDDYAEFYKHSCHDYEDPLTWTHNKVEGSQEYTSLLYIPKRAPFDLFDPNGKQHGVKLYVQRVFIMDDADKLMPRYLRFVKGVIDSNDLPLNVSREILQSNRVLDKIRAGSVKKVLGLIESMARDDDEPEKFKTFWKEFGQVFKEGVVEDAENKDKIAKLLRFKTTTDESADPGVGLDDYIARMQPGQEKIYYITADTLAEAKHSPHLEIFKKKDIEVLLLTDRVDEWVMAHLTEYEGKELSSVAKGALDLGEAETEEEKKEQEKLAEESKGLVERIKTALGERVNEVRVTHRLTDSPACLVADEHGMSAHLERILKEAGQAMPNSAPHLEINVTHPLVERLAEEQGDDEFEAFSQLLFEQAILAEGGELDDPATFVRRMNQMLLSVSRGAA</sequence>
<dbReference type="SUPFAM" id="SSF54211">
    <property type="entry name" value="Ribosomal protein S5 domain 2-like"/>
    <property type="match status" value="1"/>
</dbReference>
<keyword evidence="5" id="KW-0963">Cytoplasm</keyword>